<keyword evidence="3" id="KW-1185">Reference proteome</keyword>
<dbReference type="Proteomes" id="UP000315439">
    <property type="component" value="Unassembled WGS sequence"/>
</dbReference>
<keyword evidence="1" id="KW-0812">Transmembrane</keyword>
<name>A0A545UFG0_9GAMM</name>
<feature type="transmembrane region" description="Helical" evidence="1">
    <location>
        <begin position="12"/>
        <end position="39"/>
    </location>
</feature>
<evidence type="ECO:0000313" key="2">
    <source>
        <dbReference type="EMBL" id="TQV88211.1"/>
    </source>
</evidence>
<evidence type="ECO:0000256" key="1">
    <source>
        <dbReference type="SAM" id="Phobius"/>
    </source>
</evidence>
<keyword evidence="1" id="KW-0472">Membrane</keyword>
<dbReference type="RefSeq" id="WP_142892720.1">
    <property type="nucleotide sequence ID" value="NZ_ML660162.1"/>
</dbReference>
<proteinExistence type="predicted"/>
<sequence length="256" mass="28955">MVKNKSYKFFVFLYYLIGIPSTIAFSLLSLAGIVLSLGFLFSGEWSILVFAIWPLLGIVGLVTYISLKSFLDRGEAALKAKAKYILGLFCGILAAVIFSNSYLKSNELWLQLLAVLAVLISLVALSGIIFILKMAAISAESEKHANRSLLLSFADTLNGFYTYLKAFSKKKKWQVLLLLYLPSYLLLRAGHVLVHYESLKKCRLSSKSTYCHRIETRRLDTPAIYIGFLPMMFLEVVYFPPMLLEGLYWQSLDTRN</sequence>
<accession>A0A545UFG0</accession>
<organism evidence="2 3">
    <name type="scientific">Aliikangiella coralliicola</name>
    <dbReference type="NCBI Taxonomy" id="2592383"/>
    <lineage>
        <taxon>Bacteria</taxon>
        <taxon>Pseudomonadati</taxon>
        <taxon>Pseudomonadota</taxon>
        <taxon>Gammaproteobacteria</taxon>
        <taxon>Oceanospirillales</taxon>
        <taxon>Pleioneaceae</taxon>
        <taxon>Aliikangiella</taxon>
    </lineage>
</organism>
<protein>
    <submittedName>
        <fullName evidence="2">Uncharacterized protein</fullName>
    </submittedName>
</protein>
<dbReference type="AlphaFoldDB" id="A0A545UFG0"/>
<evidence type="ECO:0000313" key="3">
    <source>
        <dbReference type="Proteomes" id="UP000315439"/>
    </source>
</evidence>
<reference evidence="2 3" key="1">
    <citation type="submission" date="2019-07" db="EMBL/GenBank/DDBJ databases">
        <title>Draft genome for Aliikangiella sp. M105.</title>
        <authorList>
            <person name="Wang G."/>
        </authorList>
    </citation>
    <scope>NUCLEOTIDE SEQUENCE [LARGE SCALE GENOMIC DNA]</scope>
    <source>
        <strain evidence="2 3">M105</strain>
    </source>
</reference>
<dbReference type="EMBL" id="VIKS01000004">
    <property type="protein sequence ID" value="TQV88211.1"/>
    <property type="molecule type" value="Genomic_DNA"/>
</dbReference>
<comment type="caution">
    <text evidence="2">The sequence shown here is derived from an EMBL/GenBank/DDBJ whole genome shotgun (WGS) entry which is preliminary data.</text>
</comment>
<feature type="transmembrane region" description="Helical" evidence="1">
    <location>
        <begin position="223"/>
        <end position="243"/>
    </location>
</feature>
<feature type="transmembrane region" description="Helical" evidence="1">
    <location>
        <begin position="45"/>
        <end position="64"/>
    </location>
</feature>
<keyword evidence="1" id="KW-1133">Transmembrane helix</keyword>
<feature type="transmembrane region" description="Helical" evidence="1">
    <location>
        <begin position="84"/>
        <end position="103"/>
    </location>
</feature>
<gene>
    <name evidence="2" type="ORF">FLL46_06700</name>
</gene>
<feature type="transmembrane region" description="Helical" evidence="1">
    <location>
        <begin position="109"/>
        <end position="132"/>
    </location>
</feature>